<evidence type="ECO:0000313" key="2">
    <source>
        <dbReference type="Proteomes" id="UP001300261"/>
    </source>
</evidence>
<accession>A0ABT3R636</accession>
<comment type="caution">
    <text evidence="1">The sequence shown here is derived from an EMBL/GenBank/DDBJ whole genome shotgun (WGS) entry which is preliminary data.</text>
</comment>
<protein>
    <submittedName>
        <fullName evidence="1">Uncharacterized protein</fullName>
    </submittedName>
</protein>
<dbReference type="Proteomes" id="UP001300261">
    <property type="component" value="Unassembled WGS sequence"/>
</dbReference>
<sequence>MTGISADKGLGESMPTDAELSETFRILEQTGAVRQSEGVWVHETKIDAQKDAEELLARRFGRERARRLIRLALAETSTETPPDFQ</sequence>
<evidence type="ECO:0000313" key="1">
    <source>
        <dbReference type="EMBL" id="MCX2724477.1"/>
    </source>
</evidence>
<gene>
    <name evidence="1" type="ORF">ON753_19230</name>
</gene>
<proteinExistence type="predicted"/>
<keyword evidence="2" id="KW-1185">Reference proteome</keyword>
<reference evidence="1 2" key="1">
    <citation type="journal article" date="2016" name="Int. J. Syst. Evol. Microbiol.">
        <title>Labrenzia salina sp. nov., isolated from the rhizosphere of the halophyte Arthrocnemum macrostachyum.</title>
        <authorList>
            <person name="Camacho M."/>
            <person name="Redondo-Gomez S."/>
            <person name="Rodriguez-Llorente I."/>
            <person name="Rohde M."/>
            <person name="Sproer C."/>
            <person name="Schumann P."/>
            <person name="Klenk H.P."/>
            <person name="Montero-Calasanz M.D.C."/>
        </authorList>
    </citation>
    <scope>NUCLEOTIDE SEQUENCE [LARGE SCALE GENOMIC DNA]</scope>
    <source>
        <strain evidence="1 2">DSM 29163</strain>
    </source>
</reference>
<dbReference type="EMBL" id="JAPEVI010000003">
    <property type="protein sequence ID" value="MCX2724477.1"/>
    <property type="molecule type" value="Genomic_DNA"/>
</dbReference>
<organism evidence="1 2">
    <name type="scientific">Roseibium salinum</name>
    <dbReference type="NCBI Taxonomy" id="1604349"/>
    <lineage>
        <taxon>Bacteria</taxon>
        <taxon>Pseudomonadati</taxon>
        <taxon>Pseudomonadota</taxon>
        <taxon>Alphaproteobacteria</taxon>
        <taxon>Hyphomicrobiales</taxon>
        <taxon>Stappiaceae</taxon>
        <taxon>Roseibium</taxon>
    </lineage>
</organism>
<dbReference type="RefSeq" id="WP_265964518.1">
    <property type="nucleotide sequence ID" value="NZ_JAPEVI010000003.1"/>
</dbReference>
<name>A0ABT3R636_9HYPH</name>